<evidence type="ECO:0000313" key="6">
    <source>
        <dbReference type="EMBL" id="OGG46976.1"/>
    </source>
</evidence>
<evidence type="ECO:0000256" key="2">
    <source>
        <dbReference type="ARBA" id="ARBA00022741"/>
    </source>
</evidence>
<dbReference type="Proteomes" id="UP000178344">
    <property type="component" value="Unassembled WGS sequence"/>
</dbReference>
<dbReference type="AlphaFoldDB" id="A0A1F6CCQ6"/>
<reference evidence="6 7" key="1">
    <citation type="journal article" date="2016" name="Nat. Commun.">
        <title>Thousands of microbial genomes shed light on interconnected biogeochemical processes in an aquifer system.</title>
        <authorList>
            <person name="Anantharaman K."/>
            <person name="Brown C.T."/>
            <person name="Hug L.A."/>
            <person name="Sharon I."/>
            <person name="Castelle C.J."/>
            <person name="Probst A.J."/>
            <person name="Thomas B.C."/>
            <person name="Singh A."/>
            <person name="Wilkins M.J."/>
            <person name="Karaoz U."/>
            <person name="Brodie E.L."/>
            <person name="Williams K.H."/>
            <person name="Hubbard S.S."/>
            <person name="Banfield J.F."/>
        </authorList>
    </citation>
    <scope>NUCLEOTIDE SEQUENCE [LARGE SCALE GENOMIC DNA]</scope>
</reference>
<dbReference type="InterPro" id="IPR004101">
    <property type="entry name" value="Mur_ligase_C"/>
</dbReference>
<evidence type="ECO:0000256" key="1">
    <source>
        <dbReference type="ARBA" id="ARBA00022598"/>
    </source>
</evidence>
<evidence type="ECO:0000259" key="5">
    <source>
        <dbReference type="Pfam" id="PF08245"/>
    </source>
</evidence>
<dbReference type="InterPro" id="IPR036565">
    <property type="entry name" value="Mur-like_cat_sf"/>
</dbReference>
<evidence type="ECO:0000256" key="3">
    <source>
        <dbReference type="ARBA" id="ARBA00022840"/>
    </source>
</evidence>
<gene>
    <name evidence="6" type="ORF">A2671_00325</name>
</gene>
<dbReference type="InterPro" id="IPR013221">
    <property type="entry name" value="Mur_ligase_cen"/>
</dbReference>
<dbReference type="GO" id="GO:0016881">
    <property type="term" value="F:acid-amino acid ligase activity"/>
    <property type="evidence" value="ECO:0007669"/>
    <property type="project" value="InterPro"/>
</dbReference>
<dbReference type="InterPro" id="IPR036615">
    <property type="entry name" value="Mur_ligase_C_dom_sf"/>
</dbReference>
<dbReference type="SUPFAM" id="SSF53244">
    <property type="entry name" value="MurD-like peptide ligases, peptide-binding domain"/>
    <property type="match status" value="1"/>
</dbReference>
<feature type="domain" description="Mur ligase central" evidence="5">
    <location>
        <begin position="103"/>
        <end position="248"/>
    </location>
</feature>
<organism evidence="6 7">
    <name type="scientific">Candidatus Kaiserbacteria bacterium RIFCSPHIGHO2_01_FULL_49_13</name>
    <dbReference type="NCBI Taxonomy" id="1798477"/>
    <lineage>
        <taxon>Bacteria</taxon>
        <taxon>Candidatus Kaiseribacteriota</taxon>
    </lineage>
</organism>
<keyword evidence="3" id="KW-0067">ATP-binding</keyword>
<dbReference type="InterPro" id="IPR051046">
    <property type="entry name" value="MurCDEF_CellWall_CoF430Synth"/>
</dbReference>
<dbReference type="GO" id="GO:0005524">
    <property type="term" value="F:ATP binding"/>
    <property type="evidence" value="ECO:0007669"/>
    <property type="project" value="UniProtKB-KW"/>
</dbReference>
<dbReference type="Gene3D" id="3.40.1190.10">
    <property type="entry name" value="Mur-like, catalytic domain"/>
    <property type="match status" value="1"/>
</dbReference>
<dbReference type="PANTHER" id="PTHR43024">
    <property type="entry name" value="UDP-N-ACETYLMURAMOYL-TRIPEPTIDE--D-ALANYL-D-ALANINE LIGASE"/>
    <property type="match status" value="1"/>
</dbReference>
<comment type="caution">
    <text evidence="6">The sequence shown here is derived from an EMBL/GenBank/DDBJ whole genome shotgun (WGS) entry which is preliminary data.</text>
</comment>
<feature type="domain" description="Mur ligase central" evidence="5">
    <location>
        <begin position="31"/>
        <end position="74"/>
    </location>
</feature>
<proteinExistence type="predicted"/>
<evidence type="ECO:0000259" key="4">
    <source>
        <dbReference type="Pfam" id="PF02875"/>
    </source>
</evidence>
<sequence length="429" mass="47008">MLPLLRVLIVFCITLEAKAILRKYKPHIVAVTGSVGKTSTKDAVYAVLSTAFFVRKSDKSFNSEIGIPLTILGCPNAWNNPFGWLRNLLEGLLLILLPNHYPSWLVLEVGADRPGDIEKIARWISPEVVVVTRIPSVPAHVEFFKNPEAVVQEKSYILKTLKPGGVAIMSDDDEAVARLMPPSHATRLRFGFTHGADFLGGNEEVLYREGRPSGIGFRIDYKGSSSPVQVEGVVGRQHLYPFLAAAAVGVSCGLTLVSAAEALSKHTPPPGRMKIISGKHGSTLIDDTYNSSPIAATEALQTLRNIETAGRKIAILGDMLELGSFSKEEHQRIGEQAASSATHLWTVGLRAEVMGESAYEAGLTKRNIKHFSDSREAGITLAKIITTDDVVLVKGSQSMRMERVVERGMAHPEEKEKLLVRQETEWKKR</sequence>
<keyword evidence="1" id="KW-0436">Ligase</keyword>
<protein>
    <recommendedName>
        <fullName evidence="8">UDP-N-acetylmuramoyl-tripeptide--D-alanyl-D-alanine ligase</fullName>
    </recommendedName>
</protein>
<dbReference type="SUPFAM" id="SSF53623">
    <property type="entry name" value="MurD-like peptide ligases, catalytic domain"/>
    <property type="match status" value="1"/>
</dbReference>
<accession>A0A1F6CCQ6</accession>
<dbReference type="PANTHER" id="PTHR43024:SF1">
    <property type="entry name" value="UDP-N-ACETYLMURAMOYL-TRIPEPTIDE--D-ALANYL-D-ALANINE LIGASE"/>
    <property type="match status" value="1"/>
</dbReference>
<keyword evidence="2" id="KW-0547">Nucleotide-binding</keyword>
<dbReference type="Pfam" id="PF08245">
    <property type="entry name" value="Mur_ligase_M"/>
    <property type="match status" value="2"/>
</dbReference>
<feature type="domain" description="Mur ligase C-terminal" evidence="4">
    <location>
        <begin position="271"/>
        <end position="396"/>
    </location>
</feature>
<evidence type="ECO:0008006" key="8">
    <source>
        <dbReference type="Google" id="ProtNLM"/>
    </source>
</evidence>
<dbReference type="EMBL" id="MFKQ01000033">
    <property type="protein sequence ID" value="OGG46976.1"/>
    <property type="molecule type" value="Genomic_DNA"/>
</dbReference>
<evidence type="ECO:0000313" key="7">
    <source>
        <dbReference type="Proteomes" id="UP000178344"/>
    </source>
</evidence>
<dbReference type="Gene3D" id="3.90.190.20">
    <property type="entry name" value="Mur ligase, C-terminal domain"/>
    <property type="match status" value="1"/>
</dbReference>
<name>A0A1F6CCQ6_9BACT</name>
<dbReference type="Pfam" id="PF02875">
    <property type="entry name" value="Mur_ligase_C"/>
    <property type="match status" value="1"/>
</dbReference>